<dbReference type="Proteomes" id="UP000198704">
    <property type="component" value="Unassembled WGS sequence"/>
</dbReference>
<keyword evidence="3" id="KW-1185">Reference proteome</keyword>
<evidence type="ECO:0000313" key="2">
    <source>
        <dbReference type="EMBL" id="SDM31741.1"/>
    </source>
</evidence>
<dbReference type="STRING" id="582672.SAMN05216360_101536"/>
<feature type="chain" id="PRO_5011586463" evidence="1">
    <location>
        <begin position="22"/>
        <end position="294"/>
    </location>
</feature>
<accession>A0A1G9S8N8</accession>
<gene>
    <name evidence="2" type="ORF">SAMN05216360_101536</name>
</gene>
<reference evidence="3" key="1">
    <citation type="submission" date="2016-10" db="EMBL/GenBank/DDBJ databases">
        <authorList>
            <person name="Varghese N."/>
            <person name="Submissions S."/>
        </authorList>
    </citation>
    <scope>NUCLEOTIDE SEQUENCE [LARGE SCALE GENOMIC DNA]</scope>
    <source>
        <strain evidence="3">BL47</strain>
    </source>
</reference>
<feature type="signal peptide" evidence="1">
    <location>
        <begin position="1"/>
        <end position="21"/>
    </location>
</feature>
<keyword evidence="1" id="KW-0732">Signal</keyword>
<protein>
    <submittedName>
        <fullName evidence="2">Uncharacterized protein</fullName>
    </submittedName>
</protein>
<sequence length="294" mass="32264">MFTIFLFLVSVGLVAAAAATAAHRPLPLDFALPVGALGLAWRNTGERQTRNGKRMLWKAEGDTTRYSRAYSADREGMRELGFSWDGSTPVCWEPVPAPVPYTVEEAIAAAEARADSADRAKKREALAAAEAEWAANGAARAEAIDALRACLKTRAWAWNKRKRELAESLLGDRPSDRDARIARELVAEVEYLVQTITARLGQERVAEWWERAAVPEVRAAAHEACQVLSDMDGDWATVRNARGWSAAHSHAGHVLASLPALGQPEASHALRAVWAHQRQIPAYLRERVFGSPEV</sequence>
<evidence type="ECO:0000313" key="3">
    <source>
        <dbReference type="Proteomes" id="UP000198704"/>
    </source>
</evidence>
<dbReference type="OrthoDB" id="8005234at2"/>
<organism evidence="2 3">
    <name type="scientific">Methylobacterium phyllostachyos</name>
    <dbReference type="NCBI Taxonomy" id="582672"/>
    <lineage>
        <taxon>Bacteria</taxon>
        <taxon>Pseudomonadati</taxon>
        <taxon>Pseudomonadota</taxon>
        <taxon>Alphaproteobacteria</taxon>
        <taxon>Hyphomicrobiales</taxon>
        <taxon>Methylobacteriaceae</taxon>
        <taxon>Methylobacterium</taxon>
    </lineage>
</organism>
<dbReference type="EMBL" id="FNHS01000001">
    <property type="protein sequence ID" value="SDM31741.1"/>
    <property type="molecule type" value="Genomic_DNA"/>
</dbReference>
<dbReference type="RefSeq" id="WP_143012193.1">
    <property type="nucleotide sequence ID" value="NZ_FNHS01000001.1"/>
</dbReference>
<evidence type="ECO:0000256" key="1">
    <source>
        <dbReference type="SAM" id="SignalP"/>
    </source>
</evidence>
<dbReference type="AlphaFoldDB" id="A0A1G9S8N8"/>
<name>A0A1G9S8N8_9HYPH</name>
<proteinExistence type="predicted"/>